<dbReference type="Proteomes" id="UP000886523">
    <property type="component" value="Unassembled WGS sequence"/>
</dbReference>
<gene>
    <name evidence="1" type="ORF">BS47DRAFT_979206</name>
</gene>
<dbReference type="EMBL" id="MU128975">
    <property type="protein sequence ID" value="KAF9513211.1"/>
    <property type="molecule type" value="Genomic_DNA"/>
</dbReference>
<sequence>MLVKSISSFCSKFKEFAQVHVPILYNFATLETPEEISAVVQAALFEENFSFCTHDITEGDSLRGSMPPLYLPSHTCVLHLREENSKASNHCQCLH</sequence>
<keyword evidence="2" id="KW-1185">Reference proteome</keyword>
<accession>A0A9P6AYP9</accession>
<protein>
    <submittedName>
        <fullName evidence="1">Uncharacterized protein</fullName>
    </submittedName>
</protein>
<organism evidence="1 2">
    <name type="scientific">Hydnum rufescens UP504</name>
    <dbReference type="NCBI Taxonomy" id="1448309"/>
    <lineage>
        <taxon>Eukaryota</taxon>
        <taxon>Fungi</taxon>
        <taxon>Dikarya</taxon>
        <taxon>Basidiomycota</taxon>
        <taxon>Agaricomycotina</taxon>
        <taxon>Agaricomycetes</taxon>
        <taxon>Cantharellales</taxon>
        <taxon>Hydnaceae</taxon>
        <taxon>Hydnum</taxon>
    </lineage>
</organism>
<evidence type="ECO:0000313" key="2">
    <source>
        <dbReference type="Proteomes" id="UP000886523"/>
    </source>
</evidence>
<comment type="caution">
    <text evidence="1">The sequence shown here is derived from an EMBL/GenBank/DDBJ whole genome shotgun (WGS) entry which is preliminary data.</text>
</comment>
<evidence type="ECO:0000313" key="1">
    <source>
        <dbReference type="EMBL" id="KAF9513211.1"/>
    </source>
</evidence>
<dbReference type="AlphaFoldDB" id="A0A9P6AYP9"/>
<proteinExistence type="predicted"/>
<name>A0A9P6AYP9_9AGAM</name>
<reference evidence="1" key="1">
    <citation type="journal article" date="2020" name="Nat. Commun.">
        <title>Large-scale genome sequencing of mycorrhizal fungi provides insights into the early evolution of symbiotic traits.</title>
        <authorList>
            <person name="Miyauchi S."/>
            <person name="Kiss E."/>
            <person name="Kuo A."/>
            <person name="Drula E."/>
            <person name="Kohler A."/>
            <person name="Sanchez-Garcia M."/>
            <person name="Morin E."/>
            <person name="Andreopoulos B."/>
            <person name="Barry K.W."/>
            <person name="Bonito G."/>
            <person name="Buee M."/>
            <person name="Carver A."/>
            <person name="Chen C."/>
            <person name="Cichocki N."/>
            <person name="Clum A."/>
            <person name="Culley D."/>
            <person name="Crous P.W."/>
            <person name="Fauchery L."/>
            <person name="Girlanda M."/>
            <person name="Hayes R.D."/>
            <person name="Keri Z."/>
            <person name="LaButti K."/>
            <person name="Lipzen A."/>
            <person name="Lombard V."/>
            <person name="Magnuson J."/>
            <person name="Maillard F."/>
            <person name="Murat C."/>
            <person name="Nolan M."/>
            <person name="Ohm R.A."/>
            <person name="Pangilinan J."/>
            <person name="Pereira M.F."/>
            <person name="Perotto S."/>
            <person name="Peter M."/>
            <person name="Pfister S."/>
            <person name="Riley R."/>
            <person name="Sitrit Y."/>
            <person name="Stielow J.B."/>
            <person name="Szollosi G."/>
            <person name="Zifcakova L."/>
            <person name="Stursova M."/>
            <person name="Spatafora J.W."/>
            <person name="Tedersoo L."/>
            <person name="Vaario L.M."/>
            <person name="Yamada A."/>
            <person name="Yan M."/>
            <person name="Wang P."/>
            <person name="Xu J."/>
            <person name="Bruns T."/>
            <person name="Baldrian P."/>
            <person name="Vilgalys R."/>
            <person name="Dunand C."/>
            <person name="Henrissat B."/>
            <person name="Grigoriev I.V."/>
            <person name="Hibbett D."/>
            <person name="Nagy L.G."/>
            <person name="Martin F.M."/>
        </authorList>
    </citation>
    <scope>NUCLEOTIDE SEQUENCE</scope>
    <source>
        <strain evidence="1">UP504</strain>
    </source>
</reference>